<dbReference type="GeneID" id="61134606"/>
<sequence>MKRDRPTADEVRRAFDAELANSLTGAGPRTDSGLSPQVEDLLWDIADAHPDVPDSLVNAARAAVDQQVHDIENPPSRAESLRRLAAQAGIDLDDE</sequence>
<keyword evidence="2" id="KW-1185">Reference proteome</keyword>
<protein>
    <submittedName>
        <fullName evidence="1">Uncharacterized protein</fullName>
    </submittedName>
</protein>
<dbReference type="HOGENOM" id="CLU_2509334_0_0_11"/>
<dbReference type="EMBL" id="AP006618">
    <property type="protein sequence ID" value="BAD58774.1"/>
    <property type="molecule type" value="Genomic_DNA"/>
</dbReference>
<dbReference type="RefSeq" id="WP_011210459.1">
    <property type="nucleotide sequence ID" value="NC_006361.1"/>
</dbReference>
<dbReference type="Proteomes" id="UP000006820">
    <property type="component" value="Chromosome"/>
</dbReference>
<dbReference type="STRING" id="247156.NFA_39260"/>
<dbReference type="AlphaFoldDB" id="Q5YSR7"/>
<dbReference type="OrthoDB" id="4310592at2"/>
<reference evidence="1 2" key="1">
    <citation type="journal article" date="2004" name="Proc. Natl. Acad. Sci. U.S.A.">
        <title>The complete genomic sequence of Nocardia farcinica IFM 10152.</title>
        <authorList>
            <person name="Ishikawa J."/>
            <person name="Yamashita A."/>
            <person name="Mikami Y."/>
            <person name="Hoshino Y."/>
            <person name="Kurita H."/>
            <person name="Hotta K."/>
            <person name="Shiba T."/>
            <person name="Hattori M."/>
        </authorList>
    </citation>
    <scope>NUCLEOTIDE SEQUENCE [LARGE SCALE GENOMIC DNA]</scope>
    <source>
        <strain evidence="1 2">IFM 10152</strain>
    </source>
</reference>
<dbReference type="KEGG" id="nfa:NFA_39260"/>
<organism evidence="1 2">
    <name type="scientific">Nocardia farcinica (strain IFM 10152)</name>
    <dbReference type="NCBI Taxonomy" id="247156"/>
    <lineage>
        <taxon>Bacteria</taxon>
        <taxon>Bacillati</taxon>
        <taxon>Actinomycetota</taxon>
        <taxon>Actinomycetes</taxon>
        <taxon>Mycobacteriales</taxon>
        <taxon>Nocardiaceae</taxon>
        <taxon>Nocardia</taxon>
    </lineage>
</organism>
<accession>Q5YSR7</accession>
<proteinExistence type="predicted"/>
<evidence type="ECO:0000313" key="2">
    <source>
        <dbReference type="Proteomes" id="UP000006820"/>
    </source>
</evidence>
<dbReference type="eggNOG" id="ENOG502ZPCQ">
    <property type="taxonomic scope" value="Bacteria"/>
</dbReference>
<name>Q5YSR7_NOCFA</name>
<gene>
    <name evidence="1" type="ordered locus">NFA_39260</name>
</gene>
<evidence type="ECO:0000313" key="1">
    <source>
        <dbReference type="EMBL" id="BAD58774.1"/>
    </source>
</evidence>